<evidence type="ECO:0008006" key="4">
    <source>
        <dbReference type="Google" id="ProtNLM"/>
    </source>
</evidence>
<dbReference type="GO" id="GO:0005829">
    <property type="term" value="C:cytosol"/>
    <property type="evidence" value="ECO:0007669"/>
    <property type="project" value="TreeGrafter"/>
</dbReference>
<protein>
    <recommendedName>
        <fullName evidence="4">3-deoxy-manno-octulosonate cytidylyltransferase</fullName>
    </recommendedName>
</protein>
<dbReference type="EMBL" id="UINC01050448">
    <property type="protein sequence ID" value="SVB63414.1"/>
    <property type="molecule type" value="Genomic_DNA"/>
</dbReference>
<gene>
    <name evidence="3" type="ORF">METZ01_LOCUS216268</name>
</gene>
<dbReference type="InterPro" id="IPR029044">
    <property type="entry name" value="Nucleotide-diphossugar_trans"/>
</dbReference>
<dbReference type="NCBIfam" id="NF009905">
    <property type="entry name" value="PRK13368.1"/>
    <property type="match status" value="1"/>
</dbReference>
<dbReference type="NCBIfam" id="NF003952">
    <property type="entry name" value="PRK05450.1-5"/>
    <property type="match status" value="1"/>
</dbReference>
<accession>A0A382FM42</accession>
<dbReference type="InterPro" id="IPR003329">
    <property type="entry name" value="Cytidylyl_trans"/>
</dbReference>
<keyword evidence="1" id="KW-0808">Transferase</keyword>
<dbReference type="CDD" id="cd02517">
    <property type="entry name" value="CMP-KDO-Synthetase"/>
    <property type="match status" value="1"/>
</dbReference>
<dbReference type="PANTHER" id="PTHR42866">
    <property type="entry name" value="3-DEOXY-MANNO-OCTULOSONATE CYTIDYLYLTRANSFERASE"/>
    <property type="match status" value="1"/>
</dbReference>
<proteinExistence type="predicted"/>
<dbReference type="InterPro" id="IPR004528">
    <property type="entry name" value="KdsB"/>
</dbReference>
<dbReference type="Pfam" id="PF02348">
    <property type="entry name" value="CTP_transf_3"/>
    <property type="match status" value="1"/>
</dbReference>
<dbReference type="GO" id="GO:0008690">
    <property type="term" value="F:3-deoxy-manno-octulosonate cytidylyltransferase activity"/>
    <property type="evidence" value="ECO:0007669"/>
    <property type="project" value="InterPro"/>
</dbReference>
<name>A0A382FM42_9ZZZZ</name>
<organism evidence="3">
    <name type="scientific">marine metagenome</name>
    <dbReference type="NCBI Taxonomy" id="408172"/>
    <lineage>
        <taxon>unclassified sequences</taxon>
        <taxon>metagenomes</taxon>
        <taxon>ecological metagenomes</taxon>
    </lineage>
</organism>
<evidence type="ECO:0000256" key="2">
    <source>
        <dbReference type="ARBA" id="ARBA00022695"/>
    </source>
</evidence>
<evidence type="ECO:0000256" key="1">
    <source>
        <dbReference type="ARBA" id="ARBA00022679"/>
    </source>
</evidence>
<sequence length="244" mass="27336">MGSSRFPGKPLAKICGVPMVGHCFYRTRMCEDLSGTYVATCDQEIFDYITSIGGNAVMTKNTHERASDRTAEAMLKIESDLGEKVDIVVMVQGDEPLVTPSMISKSIEPFSDVSVNVVNLMAKIDSVEDFEDPNEIKVVVNASNNAIYFSRSPIPSQTRGVADSPMYKQVCIIPYRRDYLIEFNSMAETALEKSESIDMLRIVENNGFVRMVEIDSVSYSVDTETRRSFVESIMETDDLRHSYD</sequence>
<dbReference type="AlphaFoldDB" id="A0A382FM42"/>
<dbReference type="PANTHER" id="PTHR42866:SF2">
    <property type="entry name" value="3-DEOXY-MANNO-OCTULOSONATE CYTIDYLYLTRANSFERASE, MITOCHONDRIAL"/>
    <property type="match status" value="1"/>
</dbReference>
<reference evidence="3" key="1">
    <citation type="submission" date="2018-05" db="EMBL/GenBank/DDBJ databases">
        <authorList>
            <person name="Lanie J.A."/>
            <person name="Ng W.-L."/>
            <person name="Kazmierczak K.M."/>
            <person name="Andrzejewski T.M."/>
            <person name="Davidsen T.M."/>
            <person name="Wayne K.J."/>
            <person name="Tettelin H."/>
            <person name="Glass J.I."/>
            <person name="Rusch D."/>
            <person name="Podicherti R."/>
            <person name="Tsui H.-C.T."/>
            <person name="Winkler M.E."/>
        </authorList>
    </citation>
    <scope>NUCLEOTIDE SEQUENCE</scope>
</reference>
<keyword evidence="2" id="KW-0548">Nucleotidyltransferase</keyword>
<dbReference type="Gene3D" id="3.90.550.10">
    <property type="entry name" value="Spore Coat Polysaccharide Biosynthesis Protein SpsA, Chain A"/>
    <property type="match status" value="1"/>
</dbReference>
<evidence type="ECO:0000313" key="3">
    <source>
        <dbReference type="EMBL" id="SVB63414.1"/>
    </source>
</evidence>
<dbReference type="SUPFAM" id="SSF53448">
    <property type="entry name" value="Nucleotide-diphospho-sugar transferases"/>
    <property type="match status" value="1"/>
</dbReference>